<dbReference type="Proteomes" id="UP000323000">
    <property type="component" value="Chromosome 12"/>
</dbReference>
<dbReference type="OrthoDB" id="1752253at2759"/>
<proteinExistence type="predicted"/>
<gene>
    <name evidence="3" type="ORF">EZV62_024918</name>
</gene>
<dbReference type="AlphaFoldDB" id="A0A5C7GWE2"/>
<sequence>MIFISYDNMIMMQQAMAWEIVRQKSMGNPSKLSRLWCHEDIYHVLTKNRGTEEIEGISLDMSKIEDLDLHQHAFVNMHQLRFLKFYTSSYEKNANKVRGFESLESDFDELRYLSWYKYPFKSLPSWFHPERLVTVEMHYSSVEQLWNGVQHLGSLKEIDLSFSEHLTNWADLSSFPNLERLILKCCTNLREIPSSIQYLSKLNFLNLTNCTRLTSLPDCSGLTSLRKLVLSYCSNLKMLPEMPCDIEELRFTGTAIEQLPSSIENQSRLVILDLNHFA</sequence>
<evidence type="ECO:0000313" key="4">
    <source>
        <dbReference type="Proteomes" id="UP000323000"/>
    </source>
</evidence>
<dbReference type="PANTHER" id="PTHR11017">
    <property type="entry name" value="LEUCINE-RICH REPEAT-CONTAINING PROTEIN"/>
    <property type="match status" value="1"/>
</dbReference>
<dbReference type="Gene3D" id="3.80.10.10">
    <property type="entry name" value="Ribonuclease Inhibitor"/>
    <property type="match status" value="1"/>
</dbReference>
<keyword evidence="4" id="KW-1185">Reference proteome</keyword>
<dbReference type="InterPro" id="IPR032675">
    <property type="entry name" value="LRR_dom_sf"/>
</dbReference>
<evidence type="ECO:0000256" key="1">
    <source>
        <dbReference type="ARBA" id="ARBA00022614"/>
    </source>
</evidence>
<reference evidence="4" key="1">
    <citation type="journal article" date="2019" name="Gigascience">
        <title>De novo genome assembly of the endangered Acer yangbiense, a plant species with extremely small populations endemic to Yunnan Province, China.</title>
        <authorList>
            <person name="Yang J."/>
            <person name="Wariss H.M."/>
            <person name="Tao L."/>
            <person name="Zhang R."/>
            <person name="Yun Q."/>
            <person name="Hollingsworth P."/>
            <person name="Dao Z."/>
            <person name="Luo G."/>
            <person name="Guo H."/>
            <person name="Ma Y."/>
            <person name="Sun W."/>
        </authorList>
    </citation>
    <scope>NUCLEOTIDE SEQUENCE [LARGE SCALE GENOMIC DNA]</scope>
    <source>
        <strain evidence="4">cv. Malutang</strain>
    </source>
</reference>
<dbReference type="GO" id="GO:0006952">
    <property type="term" value="P:defense response"/>
    <property type="evidence" value="ECO:0007669"/>
    <property type="project" value="InterPro"/>
</dbReference>
<dbReference type="InterPro" id="IPR044974">
    <property type="entry name" value="Disease_R_plants"/>
</dbReference>
<evidence type="ECO:0008006" key="5">
    <source>
        <dbReference type="Google" id="ProtNLM"/>
    </source>
</evidence>
<dbReference type="PANTHER" id="PTHR11017:SF570">
    <property type="entry name" value="DISEASE RESISTANCE PROTEIN (TIR-NBS CLASS)-RELATED"/>
    <property type="match status" value="1"/>
</dbReference>
<accession>A0A5C7GWE2</accession>
<comment type="caution">
    <text evidence="3">The sequence shown here is derived from an EMBL/GenBank/DDBJ whole genome shotgun (WGS) entry which is preliminary data.</text>
</comment>
<dbReference type="SUPFAM" id="SSF52058">
    <property type="entry name" value="L domain-like"/>
    <property type="match status" value="1"/>
</dbReference>
<dbReference type="EMBL" id="VAHF01000012">
    <property type="protein sequence ID" value="TXG49043.1"/>
    <property type="molecule type" value="Genomic_DNA"/>
</dbReference>
<dbReference type="FunFam" id="3.80.10.10:FF:000386">
    <property type="entry name" value="Disease resistance protein RPS4"/>
    <property type="match status" value="1"/>
</dbReference>
<name>A0A5C7GWE2_9ROSI</name>
<keyword evidence="2" id="KW-0677">Repeat</keyword>
<keyword evidence="1" id="KW-0433">Leucine-rich repeat</keyword>
<organism evidence="3 4">
    <name type="scientific">Acer yangbiense</name>
    <dbReference type="NCBI Taxonomy" id="1000413"/>
    <lineage>
        <taxon>Eukaryota</taxon>
        <taxon>Viridiplantae</taxon>
        <taxon>Streptophyta</taxon>
        <taxon>Embryophyta</taxon>
        <taxon>Tracheophyta</taxon>
        <taxon>Spermatophyta</taxon>
        <taxon>Magnoliopsida</taxon>
        <taxon>eudicotyledons</taxon>
        <taxon>Gunneridae</taxon>
        <taxon>Pentapetalae</taxon>
        <taxon>rosids</taxon>
        <taxon>malvids</taxon>
        <taxon>Sapindales</taxon>
        <taxon>Sapindaceae</taxon>
        <taxon>Hippocastanoideae</taxon>
        <taxon>Acereae</taxon>
        <taxon>Acer</taxon>
    </lineage>
</organism>
<evidence type="ECO:0000256" key="2">
    <source>
        <dbReference type="ARBA" id="ARBA00022737"/>
    </source>
</evidence>
<evidence type="ECO:0000313" key="3">
    <source>
        <dbReference type="EMBL" id="TXG49043.1"/>
    </source>
</evidence>
<protein>
    <recommendedName>
        <fullName evidence="5">NB-ARC domain-containing protein</fullName>
    </recommendedName>
</protein>